<evidence type="ECO:0000259" key="9">
    <source>
        <dbReference type="PROSITE" id="PS50902"/>
    </source>
</evidence>
<dbReference type="GO" id="GO:0010181">
    <property type="term" value="F:FMN binding"/>
    <property type="evidence" value="ECO:0007669"/>
    <property type="project" value="InterPro"/>
</dbReference>
<dbReference type="PROSITE" id="PS51384">
    <property type="entry name" value="FAD_FR"/>
    <property type="match status" value="1"/>
</dbReference>
<dbReference type="PANTHER" id="PTHR19384:SF17">
    <property type="entry name" value="NADPH--CYTOCHROME P450 REDUCTASE"/>
    <property type="match status" value="1"/>
</dbReference>
<feature type="domain" description="Flavodoxin-like" evidence="9">
    <location>
        <begin position="1"/>
        <end position="120"/>
    </location>
</feature>
<dbReference type="AlphaFoldDB" id="A0A6A4WII1"/>
<dbReference type="InterPro" id="IPR008254">
    <property type="entry name" value="Flavodoxin/NO_synth"/>
</dbReference>
<dbReference type="SUPFAM" id="SSF63380">
    <property type="entry name" value="Riboflavin synthase domain-like"/>
    <property type="match status" value="1"/>
</dbReference>
<dbReference type="FunFam" id="1.20.990.10:FF:000001">
    <property type="entry name" value="NADPH--cytochrome P450 reductase"/>
    <property type="match status" value="1"/>
</dbReference>
<dbReference type="OrthoDB" id="1856718at2759"/>
<dbReference type="SUPFAM" id="SSF52343">
    <property type="entry name" value="Ferredoxin reductase-like, C-terminal NADP-linked domain"/>
    <property type="match status" value="1"/>
</dbReference>
<evidence type="ECO:0000256" key="2">
    <source>
        <dbReference type="ARBA" id="ARBA00001974"/>
    </source>
</evidence>
<accession>A0A6A4WII1</accession>
<dbReference type="EMBL" id="VIIS01001110">
    <property type="protein sequence ID" value="KAF0301918.1"/>
    <property type="molecule type" value="Genomic_DNA"/>
</dbReference>
<sequence length="580" mass="66482">MGMRGLVADPEECSMQDLPRLTELDTHLAIFVLATYGEGDPSDNAQEFHEWLKETDVDLSGINYTVFGLGNKTYEHYNAMGKFVDRRMEELGATRVFELGLGDDDANIEEDFLGWKERMFPHVKEYLGIEDSGEEEKRQYELKVLEDANHNDIFSGEVARLRSYTKQRPPFDAKNPYLAPLRVNRRLQKGGDRELMHLELDIEGSRIRYEAGDHVAVYPTNDLALVDKLGEIFNVNLDTIISLNAIDPDTAKKHPFPCPTTYRTALLHYLDITSVPKHYVLKELAEYATDEKEKERLLLMAASSEEGKAAYHQWMLDPCRTLLHLLEDMPSCRPPLDLLCELLNRLQPRYYSISSSSKVHPTRIHITCVQVKYQTSTGRTNRGVATTWLLGHKTSDRVPAEGEPPLPMDVRVPCFVRKSQFRLPSRSTTPVIMIGPGTGFAPMRGFIQERAFQKEQGKEVGETWMFYGCRHKEEDYMYREELEKYEADGVIKLSVAFSRDQAQKVYVTHHLKEHAADVWRLLGQQNGHVYVCGDAKSMARDVSHLLTDICRDQGGMDAQQADQYIKTMRSQKRYSEDVWS</sequence>
<dbReference type="InterPro" id="IPR017938">
    <property type="entry name" value="Riboflavin_synthase-like_b-brl"/>
</dbReference>
<evidence type="ECO:0000256" key="8">
    <source>
        <dbReference type="ARBA" id="ARBA00023797"/>
    </source>
</evidence>
<dbReference type="PRINTS" id="PR00369">
    <property type="entry name" value="FLAVODOXIN"/>
</dbReference>
<dbReference type="Proteomes" id="UP000440578">
    <property type="component" value="Unassembled WGS sequence"/>
</dbReference>
<evidence type="ECO:0000256" key="5">
    <source>
        <dbReference type="ARBA" id="ARBA00022827"/>
    </source>
</evidence>
<dbReference type="Gene3D" id="2.40.30.10">
    <property type="entry name" value="Translation factors"/>
    <property type="match status" value="1"/>
</dbReference>
<evidence type="ECO:0000313" key="11">
    <source>
        <dbReference type="EMBL" id="KAF0301918.1"/>
    </source>
</evidence>
<organism evidence="11 12">
    <name type="scientific">Amphibalanus amphitrite</name>
    <name type="common">Striped barnacle</name>
    <name type="synonym">Balanus amphitrite</name>
    <dbReference type="NCBI Taxonomy" id="1232801"/>
    <lineage>
        <taxon>Eukaryota</taxon>
        <taxon>Metazoa</taxon>
        <taxon>Ecdysozoa</taxon>
        <taxon>Arthropoda</taxon>
        <taxon>Crustacea</taxon>
        <taxon>Multicrustacea</taxon>
        <taxon>Cirripedia</taxon>
        <taxon>Thoracica</taxon>
        <taxon>Thoracicalcarea</taxon>
        <taxon>Balanomorpha</taxon>
        <taxon>Balanoidea</taxon>
        <taxon>Balanidae</taxon>
        <taxon>Amphibalaninae</taxon>
        <taxon>Amphibalanus</taxon>
    </lineage>
</organism>
<dbReference type="InterPro" id="IPR023173">
    <property type="entry name" value="NADPH_Cyt_P450_Rdtase_alpha"/>
</dbReference>
<keyword evidence="4" id="KW-0288">FMN</keyword>
<keyword evidence="7" id="KW-0560">Oxidoreductase</keyword>
<proteinExistence type="predicted"/>
<dbReference type="PROSITE" id="PS50902">
    <property type="entry name" value="FLAVODOXIN_LIKE"/>
    <property type="match status" value="1"/>
</dbReference>
<keyword evidence="3" id="KW-0285">Flavoprotein</keyword>
<dbReference type="InterPro" id="IPR003097">
    <property type="entry name" value="CysJ-like_FAD-binding"/>
</dbReference>
<dbReference type="SUPFAM" id="SSF52218">
    <property type="entry name" value="Flavoproteins"/>
    <property type="match status" value="1"/>
</dbReference>
<dbReference type="InterPro" id="IPR017927">
    <property type="entry name" value="FAD-bd_FR_type"/>
</dbReference>
<dbReference type="GO" id="GO:0009725">
    <property type="term" value="P:response to hormone"/>
    <property type="evidence" value="ECO:0007669"/>
    <property type="project" value="TreeGrafter"/>
</dbReference>
<dbReference type="GO" id="GO:0003958">
    <property type="term" value="F:NADPH-hemoprotein reductase activity"/>
    <property type="evidence" value="ECO:0007669"/>
    <property type="project" value="UniProtKB-EC"/>
</dbReference>
<evidence type="ECO:0000256" key="6">
    <source>
        <dbReference type="ARBA" id="ARBA00022857"/>
    </source>
</evidence>
<protein>
    <recommendedName>
        <fullName evidence="8">NADPH--hemoprotein reductase</fullName>
        <ecNumber evidence="8">1.6.2.4</ecNumber>
    </recommendedName>
</protein>
<dbReference type="PRINTS" id="PR00371">
    <property type="entry name" value="FPNCR"/>
</dbReference>
<dbReference type="Gene3D" id="3.40.50.360">
    <property type="match status" value="1"/>
</dbReference>
<dbReference type="Pfam" id="PF00258">
    <property type="entry name" value="Flavodoxin_1"/>
    <property type="match status" value="1"/>
</dbReference>
<evidence type="ECO:0000256" key="1">
    <source>
        <dbReference type="ARBA" id="ARBA00001917"/>
    </source>
</evidence>
<evidence type="ECO:0000256" key="4">
    <source>
        <dbReference type="ARBA" id="ARBA00022643"/>
    </source>
</evidence>
<evidence type="ECO:0000259" key="10">
    <source>
        <dbReference type="PROSITE" id="PS51384"/>
    </source>
</evidence>
<dbReference type="CDD" id="cd06204">
    <property type="entry name" value="CYPOR"/>
    <property type="match status" value="1"/>
</dbReference>
<dbReference type="Gene3D" id="3.40.50.80">
    <property type="entry name" value="Nucleotide-binding domain of ferredoxin-NADP reductase (FNR) module"/>
    <property type="match status" value="1"/>
</dbReference>
<keyword evidence="5" id="KW-0274">FAD</keyword>
<dbReference type="Pfam" id="PF00175">
    <property type="entry name" value="NAD_binding_1"/>
    <property type="match status" value="1"/>
</dbReference>
<dbReference type="InterPro" id="IPR039261">
    <property type="entry name" value="FNR_nucleotide-bd"/>
</dbReference>
<dbReference type="EC" id="1.6.2.4" evidence="8"/>
<dbReference type="InterPro" id="IPR029039">
    <property type="entry name" value="Flavoprotein-like_sf"/>
</dbReference>
<evidence type="ECO:0000256" key="3">
    <source>
        <dbReference type="ARBA" id="ARBA00022630"/>
    </source>
</evidence>
<dbReference type="InterPro" id="IPR001094">
    <property type="entry name" value="Flavdoxin-like"/>
</dbReference>
<dbReference type="PANTHER" id="PTHR19384">
    <property type="entry name" value="NITRIC OXIDE SYNTHASE-RELATED"/>
    <property type="match status" value="1"/>
</dbReference>
<keyword evidence="6" id="KW-0521">NADP</keyword>
<dbReference type="GO" id="GO:0050660">
    <property type="term" value="F:flavin adenine dinucleotide binding"/>
    <property type="evidence" value="ECO:0007669"/>
    <property type="project" value="TreeGrafter"/>
</dbReference>
<reference evidence="11 12" key="1">
    <citation type="submission" date="2019-07" db="EMBL/GenBank/DDBJ databases">
        <title>Draft genome assembly of a fouling barnacle, Amphibalanus amphitrite (Darwin, 1854): The first reference genome for Thecostraca.</title>
        <authorList>
            <person name="Kim W."/>
        </authorList>
    </citation>
    <scope>NUCLEOTIDE SEQUENCE [LARGE SCALE GENOMIC DNA]</scope>
    <source>
        <strain evidence="11">SNU_AA5</strain>
        <tissue evidence="11">Soma without cirri and trophi</tissue>
    </source>
</reference>
<feature type="domain" description="FAD-binding FR-type" evidence="10">
    <location>
        <begin position="174"/>
        <end position="424"/>
    </location>
</feature>
<comment type="cofactor">
    <cofactor evidence="2">
        <name>FAD</name>
        <dbReference type="ChEBI" id="CHEBI:57692"/>
    </cofactor>
</comment>
<dbReference type="InterPro" id="IPR001709">
    <property type="entry name" value="Flavoprot_Pyr_Nucl_cyt_Rdtase"/>
</dbReference>
<evidence type="ECO:0000256" key="7">
    <source>
        <dbReference type="ARBA" id="ARBA00023002"/>
    </source>
</evidence>
<evidence type="ECO:0000313" key="12">
    <source>
        <dbReference type="Proteomes" id="UP000440578"/>
    </source>
</evidence>
<name>A0A6A4WII1_AMPAM</name>
<dbReference type="FunFam" id="3.40.50.80:FF:000001">
    <property type="entry name" value="NADPH--cytochrome P450 reductase 1"/>
    <property type="match status" value="1"/>
</dbReference>
<comment type="cofactor">
    <cofactor evidence="1">
        <name>FMN</name>
        <dbReference type="ChEBI" id="CHEBI:58210"/>
    </cofactor>
</comment>
<dbReference type="Pfam" id="PF00667">
    <property type="entry name" value="FAD_binding_1"/>
    <property type="match status" value="1"/>
</dbReference>
<gene>
    <name evidence="11" type="primary">Cpr</name>
    <name evidence="11" type="ORF">FJT64_025922</name>
</gene>
<dbReference type="GO" id="GO:0005829">
    <property type="term" value="C:cytosol"/>
    <property type="evidence" value="ECO:0007669"/>
    <property type="project" value="TreeGrafter"/>
</dbReference>
<keyword evidence="12" id="KW-1185">Reference proteome</keyword>
<dbReference type="InterPro" id="IPR001433">
    <property type="entry name" value="OxRdtase_FAD/NAD-bd"/>
</dbReference>
<comment type="caution">
    <text evidence="11">The sequence shown here is derived from an EMBL/GenBank/DDBJ whole genome shotgun (WGS) entry which is preliminary data.</text>
</comment>
<dbReference type="Gene3D" id="1.20.990.10">
    <property type="entry name" value="NADPH-cytochrome p450 Reductase, Chain A, domain 3"/>
    <property type="match status" value="1"/>
</dbReference>